<keyword evidence="3" id="KW-0812">Transmembrane</keyword>
<evidence type="ECO:0000256" key="3">
    <source>
        <dbReference type="SAM" id="Phobius"/>
    </source>
</evidence>
<keyword evidence="1" id="KW-0853">WD repeat</keyword>
<dbReference type="Pfam" id="PF00400">
    <property type="entry name" value="WD40"/>
    <property type="match status" value="1"/>
</dbReference>
<reference evidence="4 5" key="1">
    <citation type="submission" date="2024-04" db="EMBL/GenBank/DDBJ databases">
        <title>Tritrichomonas musculus Genome.</title>
        <authorList>
            <person name="Alves-Ferreira E."/>
            <person name="Grigg M."/>
            <person name="Lorenzi H."/>
            <person name="Galac M."/>
        </authorList>
    </citation>
    <scope>NUCLEOTIDE SEQUENCE [LARGE SCALE GENOMIC DNA]</scope>
    <source>
        <strain evidence="4 5">EAF2021</strain>
    </source>
</reference>
<protein>
    <submittedName>
        <fullName evidence="4">Transducin beta-like protein 2</fullName>
    </submittedName>
</protein>
<dbReference type="PROSITE" id="PS50082">
    <property type="entry name" value="WD_REPEATS_2"/>
    <property type="match status" value="1"/>
</dbReference>
<comment type="caution">
    <text evidence="4">The sequence shown here is derived from an EMBL/GenBank/DDBJ whole genome shotgun (WGS) entry which is preliminary data.</text>
</comment>
<keyword evidence="5" id="KW-1185">Reference proteome</keyword>
<dbReference type="InterPro" id="IPR015943">
    <property type="entry name" value="WD40/YVTN_repeat-like_dom_sf"/>
</dbReference>
<feature type="region of interest" description="Disordered" evidence="2">
    <location>
        <begin position="30"/>
        <end position="78"/>
    </location>
</feature>
<dbReference type="Gene3D" id="2.130.10.10">
    <property type="entry name" value="YVTN repeat-like/Quinoprotein amine dehydrogenase"/>
    <property type="match status" value="1"/>
</dbReference>
<organism evidence="4 5">
    <name type="scientific">Tritrichomonas musculus</name>
    <dbReference type="NCBI Taxonomy" id="1915356"/>
    <lineage>
        <taxon>Eukaryota</taxon>
        <taxon>Metamonada</taxon>
        <taxon>Parabasalia</taxon>
        <taxon>Tritrichomonadida</taxon>
        <taxon>Tritrichomonadidae</taxon>
        <taxon>Tritrichomonas</taxon>
    </lineage>
</organism>
<keyword evidence="3" id="KW-1133">Transmembrane helix</keyword>
<proteinExistence type="predicted"/>
<sequence>MSVILLGIPLIIICGLAIYFFIIKPKSKSNQQSESAKDKKPIIEEKQISSKEQKEQSKKELQKQKQKQQLKSSQPMETAERYMNVGNTTPISISFDPTGKYFIVPCRNRQQILFDVDGIDKNANGKQRYRLTDDMVVDCSLFINDANKPEVALALDRGKSIQSFVLIEGSNKFEPGKFNVPNAGKLTVDKIKVAHDQSFVAALGDETYIRVFLPNGNPVFGKDTSQMKNTEISVSCNSELVAASSFTSEIVVYGVDRDRSDVPAKVTKAFTFSGHKNSIQSIDFDLKQLFVASGSKDCKYGFWLAPTRWREGDVCRLQWSGSLPDPVFLIRICPTSELLAIITEKGKLYFCDKSGIKKTVEIAHNAKPTHMEWSPNGNWVVVLSIHSPFIYAYSNPLNE</sequence>
<dbReference type="PANTHER" id="PTHR44321">
    <property type="entry name" value="TRANSDUCIN BETA-LIKE PROTEIN 2"/>
    <property type="match status" value="1"/>
</dbReference>
<name>A0ABR2KCM6_9EUKA</name>
<feature type="transmembrane region" description="Helical" evidence="3">
    <location>
        <begin position="6"/>
        <end position="23"/>
    </location>
</feature>
<dbReference type="Proteomes" id="UP001470230">
    <property type="component" value="Unassembled WGS sequence"/>
</dbReference>
<feature type="compositionally biased region" description="Basic and acidic residues" evidence="2">
    <location>
        <begin position="35"/>
        <end position="63"/>
    </location>
</feature>
<evidence type="ECO:0000256" key="1">
    <source>
        <dbReference type="PROSITE-ProRule" id="PRU00221"/>
    </source>
</evidence>
<accession>A0ABR2KCM6</accession>
<evidence type="ECO:0000313" key="5">
    <source>
        <dbReference type="Proteomes" id="UP001470230"/>
    </source>
</evidence>
<feature type="repeat" description="WD" evidence="1">
    <location>
        <begin position="272"/>
        <end position="303"/>
    </location>
</feature>
<dbReference type="InterPro" id="IPR042410">
    <property type="entry name" value="WBSCR13"/>
</dbReference>
<dbReference type="PANTHER" id="PTHR44321:SF1">
    <property type="entry name" value="TRANSDUCIN BETA-LIKE PROTEIN 2"/>
    <property type="match status" value="1"/>
</dbReference>
<evidence type="ECO:0000256" key="2">
    <source>
        <dbReference type="SAM" id="MobiDB-lite"/>
    </source>
</evidence>
<dbReference type="InterPro" id="IPR001680">
    <property type="entry name" value="WD40_rpt"/>
</dbReference>
<keyword evidence="3" id="KW-0472">Membrane</keyword>
<dbReference type="SUPFAM" id="SSF50978">
    <property type="entry name" value="WD40 repeat-like"/>
    <property type="match status" value="1"/>
</dbReference>
<dbReference type="EMBL" id="JAPFFF010000005">
    <property type="protein sequence ID" value="KAK8888878.1"/>
    <property type="molecule type" value="Genomic_DNA"/>
</dbReference>
<dbReference type="InterPro" id="IPR036322">
    <property type="entry name" value="WD40_repeat_dom_sf"/>
</dbReference>
<evidence type="ECO:0000313" key="4">
    <source>
        <dbReference type="EMBL" id="KAK8888878.1"/>
    </source>
</evidence>
<gene>
    <name evidence="4" type="ORF">M9Y10_033618</name>
</gene>